<comment type="catalytic activity">
    <reaction evidence="4">
        <text>a 2'-deoxyadenosine in DNA + S-adenosyl-L-methionine = an N(6)-methyl-2'-deoxyadenosine in DNA + S-adenosyl-L-homocysteine + H(+)</text>
        <dbReference type="Rhea" id="RHEA:15197"/>
        <dbReference type="Rhea" id="RHEA-COMP:12418"/>
        <dbReference type="Rhea" id="RHEA-COMP:12419"/>
        <dbReference type="ChEBI" id="CHEBI:15378"/>
        <dbReference type="ChEBI" id="CHEBI:57856"/>
        <dbReference type="ChEBI" id="CHEBI:59789"/>
        <dbReference type="ChEBI" id="CHEBI:90615"/>
        <dbReference type="ChEBI" id="CHEBI:90616"/>
        <dbReference type="EC" id="2.1.1.72"/>
    </reaction>
</comment>
<protein>
    <recommendedName>
        <fullName evidence="1">site-specific DNA-methyltransferase (adenine-specific)</fullName>
        <ecNumber evidence="1">2.1.1.72</ecNumber>
    </recommendedName>
</protein>
<dbReference type="PANTHER" id="PTHR33841:SF1">
    <property type="entry name" value="DNA METHYLTRANSFERASE A"/>
    <property type="match status" value="1"/>
</dbReference>
<feature type="non-terminal residue" evidence="5">
    <location>
        <position position="530"/>
    </location>
</feature>
<comment type="caution">
    <text evidence="5">The sequence shown here is derived from an EMBL/GenBank/DDBJ whole genome shotgun (WGS) entry which is preliminary data.</text>
</comment>
<accession>A0A7K4AKN4</accession>
<dbReference type="InterPro" id="IPR050953">
    <property type="entry name" value="N4_N6_ade-DNA_methylase"/>
</dbReference>
<organism evidence="5 6">
    <name type="scientific">Methanothrix soehngenii</name>
    <name type="common">Methanosaeta concilii</name>
    <dbReference type="NCBI Taxonomy" id="2223"/>
    <lineage>
        <taxon>Archaea</taxon>
        <taxon>Methanobacteriati</taxon>
        <taxon>Methanobacteriota</taxon>
        <taxon>Stenosarchaea group</taxon>
        <taxon>Methanomicrobia</taxon>
        <taxon>Methanotrichales</taxon>
        <taxon>Methanotrichaceae</taxon>
        <taxon>Methanothrix</taxon>
    </lineage>
</organism>
<proteinExistence type="predicted"/>
<dbReference type="EC" id="2.1.1.72" evidence="1"/>
<evidence type="ECO:0000313" key="6">
    <source>
        <dbReference type="Proteomes" id="UP000544742"/>
    </source>
</evidence>
<evidence type="ECO:0000256" key="4">
    <source>
        <dbReference type="ARBA" id="ARBA00047942"/>
    </source>
</evidence>
<evidence type="ECO:0000313" key="5">
    <source>
        <dbReference type="EMBL" id="NLJ23508.1"/>
    </source>
</evidence>
<dbReference type="EMBL" id="JAAYUN010000190">
    <property type="protein sequence ID" value="NLJ23508.1"/>
    <property type="molecule type" value="Genomic_DNA"/>
</dbReference>
<evidence type="ECO:0000256" key="3">
    <source>
        <dbReference type="ARBA" id="ARBA00022679"/>
    </source>
</evidence>
<sequence length="530" mass="61416">MQIEGSGLDAAAEVTIKEHVFNNSNLFSNHYLENMVQKSSEWEDESGLLEAYTRIKDRFFEKEKNFPRYVEADLEHNWIRPVLDALGHYYGVQESLHHDPLKPDYAFFPDAEALNEAYSQKGSDDFYKRSVAVGDAKAWNVVLDKSRQGRVLREMTNPSFQIDNYLRATPPKWAILTNGRLWRLYHEDSSVSMDSYYEVNLPDLIARIEETGDLSIFKYFYLFFRREAFPETPLGPSFLDKIREESLAYAQKVGEDLQENVYRAMKVLAEGFIYEPANSLWPLTVPQDQERMLREVQENSLRLLYRLLFIFYAESRRLLKVDNRHYREMSLRRLKEEIAGKKDRGEKILAVQSTYWESLRDLFRLINDGSEAFGYSKEEFYIPAYNGGLFDPAKNPFLAEKRIGNSYLAEALDLLARSQGENGPVFVDYSSLDIRHLGSIYEGILEYRLNIATESMVAVKEKGKKGKEVWLPKREATGKKVSDSVEAGGLYLVTDKGERKATGSFYTPQYIVKYIVKNTLEPLIKPMMEE</sequence>
<dbReference type="SUPFAM" id="SSF53335">
    <property type="entry name" value="S-adenosyl-L-methionine-dependent methyltransferases"/>
    <property type="match status" value="1"/>
</dbReference>
<dbReference type="GO" id="GO:0032259">
    <property type="term" value="P:methylation"/>
    <property type="evidence" value="ECO:0007669"/>
    <property type="project" value="UniProtKB-KW"/>
</dbReference>
<evidence type="ECO:0000256" key="2">
    <source>
        <dbReference type="ARBA" id="ARBA00022603"/>
    </source>
</evidence>
<reference evidence="5 6" key="1">
    <citation type="journal article" date="2020" name="Biotechnol. Biofuels">
        <title>New insights from the biogas microbiome by comprehensive genome-resolved metagenomics of nearly 1600 species originating from multiple anaerobic digesters.</title>
        <authorList>
            <person name="Campanaro S."/>
            <person name="Treu L."/>
            <person name="Rodriguez-R L.M."/>
            <person name="Kovalovszki A."/>
            <person name="Ziels R.M."/>
            <person name="Maus I."/>
            <person name="Zhu X."/>
            <person name="Kougias P.G."/>
            <person name="Basile A."/>
            <person name="Luo G."/>
            <person name="Schluter A."/>
            <person name="Konstantinidis K.T."/>
            <person name="Angelidaki I."/>
        </authorList>
    </citation>
    <scope>NUCLEOTIDE SEQUENCE [LARGE SCALE GENOMIC DNA]</scope>
    <source>
        <strain evidence="5">AS27yjCOA_157</strain>
    </source>
</reference>
<gene>
    <name evidence="5" type="ORF">GX426_10450</name>
</gene>
<dbReference type="GO" id="GO:0009007">
    <property type="term" value="F:site-specific DNA-methyltransferase (adenine-specific) activity"/>
    <property type="evidence" value="ECO:0007669"/>
    <property type="project" value="UniProtKB-EC"/>
</dbReference>
<dbReference type="AlphaFoldDB" id="A0A7K4AKN4"/>
<keyword evidence="3 5" id="KW-0808">Transferase</keyword>
<evidence type="ECO:0000256" key="1">
    <source>
        <dbReference type="ARBA" id="ARBA00011900"/>
    </source>
</evidence>
<keyword evidence="2 5" id="KW-0489">Methyltransferase</keyword>
<name>A0A7K4AKN4_METSH</name>
<dbReference type="Proteomes" id="UP000544742">
    <property type="component" value="Unassembled WGS sequence"/>
</dbReference>
<dbReference type="PANTHER" id="PTHR33841">
    <property type="entry name" value="DNA METHYLTRANSFERASE YEEA-RELATED"/>
    <property type="match status" value="1"/>
</dbReference>
<dbReference type="InterPro" id="IPR029063">
    <property type="entry name" value="SAM-dependent_MTases_sf"/>
</dbReference>